<dbReference type="InterPro" id="IPR058240">
    <property type="entry name" value="rSAM_sf"/>
</dbReference>
<dbReference type="InterPro" id="IPR000385">
    <property type="entry name" value="MoaA_NifB_PqqE_Fe-S-bd_CS"/>
</dbReference>
<sequence>MSINAVVLKIASRCNLNCSYCYMYHHADQSYKQQPKIMCETVYRSAMQTMLKHSISQGIEHQIALIMHGGEPTLVGIKRFRWFAQTAKKILGNRLMLLSIQTNGLLLTPEWVELFIEFNIIVSISLDGTPEVNDAFRIDHQGKGSHHKTVEGIRILQQGGITPRIICVVNPTASGLTTYQHFRQLGISKLDFLFPDTTHDSKPQFYDHYGKTPIADFLIEAFDAWMAEDNANVKIRIFYNLLRSFMGAPPGSDAFGNPMVNYLIVNTDGAIEGMDALRVCDEGLVETGLNVQTDDFDDLAKSNSLLHQTASQVINLADKCQSCAQVEICGGGHFPHRYSQKNGFNNPSAWCHDIQKLFQHMRARIDNHIPEQTPVEA</sequence>
<organism evidence="8">
    <name type="scientific">hydrothermal vent metagenome</name>
    <dbReference type="NCBI Taxonomy" id="652676"/>
    <lineage>
        <taxon>unclassified sequences</taxon>
        <taxon>metagenomes</taxon>
        <taxon>ecological metagenomes</taxon>
    </lineage>
</organism>
<evidence type="ECO:0000256" key="2">
    <source>
        <dbReference type="ARBA" id="ARBA00022485"/>
    </source>
</evidence>
<keyword evidence="5" id="KW-0408">Iron</keyword>
<dbReference type="InterPro" id="IPR013785">
    <property type="entry name" value="Aldolase_TIM"/>
</dbReference>
<dbReference type="CDD" id="cd01335">
    <property type="entry name" value="Radical_SAM"/>
    <property type="match status" value="1"/>
</dbReference>
<dbReference type="SFLD" id="SFLDS00029">
    <property type="entry name" value="Radical_SAM"/>
    <property type="match status" value="1"/>
</dbReference>
<dbReference type="EMBL" id="UOFS01000046">
    <property type="protein sequence ID" value="VAX00778.1"/>
    <property type="molecule type" value="Genomic_DNA"/>
</dbReference>
<evidence type="ECO:0000256" key="4">
    <source>
        <dbReference type="ARBA" id="ARBA00022723"/>
    </source>
</evidence>
<evidence type="ECO:0000256" key="1">
    <source>
        <dbReference type="ARBA" id="ARBA00001966"/>
    </source>
</evidence>
<evidence type="ECO:0000256" key="5">
    <source>
        <dbReference type="ARBA" id="ARBA00023004"/>
    </source>
</evidence>
<evidence type="ECO:0000256" key="6">
    <source>
        <dbReference type="ARBA" id="ARBA00023014"/>
    </source>
</evidence>
<dbReference type="InterPro" id="IPR007197">
    <property type="entry name" value="rSAM"/>
</dbReference>
<evidence type="ECO:0000313" key="8">
    <source>
        <dbReference type="EMBL" id="VAX00778.1"/>
    </source>
</evidence>
<evidence type="ECO:0000256" key="3">
    <source>
        <dbReference type="ARBA" id="ARBA00022691"/>
    </source>
</evidence>
<evidence type="ECO:0000259" key="7">
    <source>
        <dbReference type="Pfam" id="PF04055"/>
    </source>
</evidence>
<feature type="domain" description="Radical SAM core" evidence="7">
    <location>
        <begin position="10"/>
        <end position="170"/>
    </location>
</feature>
<keyword evidence="3" id="KW-0949">S-adenosyl-L-methionine</keyword>
<dbReference type="PANTHER" id="PTHR43273:SF8">
    <property type="entry name" value="RADICAL SAM DOMAIN PROTEIN"/>
    <property type="match status" value="1"/>
</dbReference>
<dbReference type="SFLD" id="SFLDG01067">
    <property type="entry name" value="SPASM/twitch_domain_containing"/>
    <property type="match status" value="1"/>
</dbReference>
<dbReference type="GO" id="GO:0046872">
    <property type="term" value="F:metal ion binding"/>
    <property type="evidence" value="ECO:0007669"/>
    <property type="project" value="UniProtKB-KW"/>
</dbReference>
<keyword evidence="2" id="KW-0004">4Fe-4S</keyword>
<keyword evidence="4" id="KW-0479">Metal-binding</keyword>
<name>A0A3B1AN43_9ZZZZ</name>
<dbReference type="InterPro" id="IPR023867">
    <property type="entry name" value="Sulphatase_maturase_rSAM"/>
</dbReference>
<comment type="cofactor">
    <cofactor evidence="1">
        <name>[4Fe-4S] cluster</name>
        <dbReference type="ChEBI" id="CHEBI:49883"/>
    </cofactor>
</comment>
<dbReference type="PROSITE" id="PS01305">
    <property type="entry name" value="MOAA_NIFB_PQQE"/>
    <property type="match status" value="1"/>
</dbReference>
<dbReference type="AlphaFoldDB" id="A0A3B1AN43"/>
<proteinExistence type="predicted"/>
<dbReference type="SFLD" id="SFLDG01386">
    <property type="entry name" value="main_SPASM_domain-containing"/>
    <property type="match status" value="1"/>
</dbReference>
<accession>A0A3B1AN43</accession>
<keyword evidence="6" id="KW-0411">Iron-sulfur</keyword>
<dbReference type="GO" id="GO:0016491">
    <property type="term" value="F:oxidoreductase activity"/>
    <property type="evidence" value="ECO:0007669"/>
    <property type="project" value="InterPro"/>
</dbReference>
<gene>
    <name evidence="8" type="ORF">MNBD_GAMMA22-891</name>
</gene>
<dbReference type="GO" id="GO:0051539">
    <property type="term" value="F:4 iron, 4 sulfur cluster binding"/>
    <property type="evidence" value="ECO:0007669"/>
    <property type="project" value="UniProtKB-KW"/>
</dbReference>
<dbReference type="Gene3D" id="3.20.20.70">
    <property type="entry name" value="Aldolase class I"/>
    <property type="match status" value="1"/>
</dbReference>
<dbReference type="SUPFAM" id="SSF102114">
    <property type="entry name" value="Radical SAM enzymes"/>
    <property type="match status" value="1"/>
</dbReference>
<protein>
    <recommendedName>
        <fullName evidence="7">Radical SAM core domain-containing protein</fullName>
    </recommendedName>
</protein>
<dbReference type="PANTHER" id="PTHR43273">
    <property type="entry name" value="ANAEROBIC SULFATASE-MATURATING ENZYME HOMOLOG ASLB-RELATED"/>
    <property type="match status" value="1"/>
</dbReference>
<dbReference type="Pfam" id="PF04055">
    <property type="entry name" value="Radical_SAM"/>
    <property type="match status" value="1"/>
</dbReference>
<reference evidence="8" key="1">
    <citation type="submission" date="2018-06" db="EMBL/GenBank/DDBJ databases">
        <authorList>
            <person name="Zhirakovskaya E."/>
        </authorList>
    </citation>
    <scope>NUCLEOTIDE SEQUENCE</scope>
</reference>
<dbReference type="SFLD" id="SFLDG01072">
    <property type="entry name" value="dehydrogenase_like"/>
    <property type="match status" value="1"/>
</dbReference>